<dbReference type="PROSITE" id="PS51257">
    <property type="entry name" value="PROKAR_LIPOPROTEIN"/>
    <property type="match status" value="1"/>
</dbReference>
<dbReference type="RefSeq" id="WP_311698924.1">
    <property type="nucleotide sequence ID" value="NZ_JAVREY010000053.1"/>
</dbReference>
<comment type="caution">
    <text evidence="4">The sequence shown here is derived from an EMBL/GenBank/DDBJ whole genome shotgun (WGS) entry which is preliminary data.</text>
</comment>
<evidence type="ECO:0000256" key="2">
    <source>
        <dbReference type="SAM" id="SignalP"/>
    </source>
</evidence>
<accession>A0ABU2U2L6</accession>
<feature type="compositionally biased region" description="Low complexity" evidence="1">
    <location>
        <begin position="41"/>
        <end position="78"/>
    </location>
</feature>
<feature type="domain" description="DUF4232" evidence="3">
    <location>
        <begin position="88"/>
        <end position="225"/>
    </location>
</feature>
<evidence type="ECO:0000313" key="5">
    <source>
        <dbReference type="Proteomes" id="UP001183809"/>
    </source>
</evidence>
<protein>
    <submittedName>
        <fullName evidence="4">DUF4232 domain-containing protein</fullName>
    </submittedName>
</protein>
<gene>
    <name evidence="4" type="ORF">RM764_31460</name>
</gene>
<evidence type="ECO:0000259" key="3">
    <source>
        <dbReference type="Pfam" id="PF14016"/>
    </source>
</evidence>
<proteinExistence type="predicted"/>
<sequence>MPYTKTHRGAALATAAFATALLVTACQPGGGPKAAGSTSKAPSGVSSTAASGPTASAPSKASGTVAPSAPAAGASPVVKTSGSPAKACTASALKAAVHPAAHRPQGTGTGAVIAEFTNVSGQPCVLQGHPTVAGAGNGSPQHNVPLSVTRTGTASPVRLAPGGRAWAKLTFVQVQGEGDGYCVSGAKPVVYPTLVVGVPGAGAHQVALTDGEFAECDNKVTVTAVSAVKPS</sequence>
<feature type="chain" id="PRO_5046514788" evidence="2">
    <location>
        <begin position="26"/>
        <end position="231"/>
    </location>
</feature>
<feature type="region of interest" description="Disordered" evidence="1">
    <location>
        <begin position="29"/>
        <end position="80"/>
    </location>
</feature>
<keyword evidence="2" id="KW-0732">Signal</keyword>
<organism evidence="4 5">
    <name type="scientific">Streptomyces gibsoniae</name>
    <dbReference type="NCBI Taxonomy" id="3075529"/>
    <lineage>
        <taxon>Bacteria</taxon>
        <taxon>Bacillati</taxon>
        <taxon>Actinomycetota</taxon>
        <taxon>Actinomycetes</taxon>
        <taxon>Kitasatosporales</taxon>
        <taxon>Streptomycetaceae</taxon>
        <taxon>Streptomyces</taxon>
    </lineage>
</organism>
<reference evidence="5" key="1">
    <citation type="submission" date="2023-07" db="EMBL/GenBank/DDBJ databases">
        <title>30 novel species of actinomycetes from the DSMZ collection.</title>
        <authorList>
            <person name="Nouioui I."/>
        </authorList>
    </citation>
    <scope>NUCLEOTIDE SEQUENCE [LARGE SCALE GENOMIC DNA]</scope>
    <source>
        <strain evidence="5">DSM 41699</strain>
    </source>
</reference>
<evidence type="ECO:0000313" key="4">
    <source>
        <dbReference type="EMBL" id="MDT0467463.1"/>
    </source>
</evidence>
<feature type="signal peptide" evidence="2">
    <location>
        <begin position="1"/>
        <end position="25"/>
    </location>
</feature>
<dbReference type="Proteomes" id="UP001183809">
    <property type="component" value="Unassembled WGS sequence"/>
</dbReference>
<dbReference type="EMBL" id="JAVREY010000053">
    <property type="protein sequence ID" value="MDT0467463.1"/>
    <property type="molecule type" value="Genomic_DNA"/>
</dbReference>
<keyword evidence="5" id="KW-1185">Reference proteome</keyword>
<evidence type="ECO:0000256" key="1">
    <source>
        <dbReference type="SAM" id="MobiDB-lite"/>
    </source>
</evidence>
<name>A0ABU2U2L6_9ACTN</name>
<dbReference type="Pfam" id="PF14016">
    <property type="entry name" value="DUF4232"/>
    <property type="match status" value="1"/>
</dbReference>
<dbReference type="InterPro" id="IPR025326">
    <property type="entry name" value="DUF4232"/>
</dbReference>